<dbReference type="AlphaFoldDB" id="A0A8J2UHA3"/>
<sequence length="365" mass="41503">MLDSVLKAYGFPPDTSVTPHGSGLINHTWFLKTQKGKFILQRINQQIFPAPDLIAQNIEMVGSYLLTHYPDAVFPRPVSTRTGDTLVDAGPDGYFRLYPFIEDSVTVDIADTPARAFEAARQFGLFTRMLSGFPAGNLHETLPDFHDLPLRYTAFRRSLQNGNPDRIRKAGQLIGFLESHNHIVTEYSQLLADPGFKRRVTHHDTKISNVLFDDQGKGICVIDLDTMMPGYFISDVGDMLRTYLSPVSEEEKDLTLIQVREPWFQAIVEGYLGEMKDQLTPTEKNAFVYAGSFMMYMQALRFLTDYLYEDVYYGSRYKDHNYNRALNQAALLGQYLEKAPQLKNIVRKVIAQPPARLSSRNAPLE</sequence>
<proteinExistence type="predicted"/>
<dbReference type="Gene3D" id="3.90.1200.10">
    <property type="match status" value="1"/>
</dbReference>
<dbReference type="Pfam" id="PF01636">
    <property type="entry name" value="APH"/>
    <property type="match status" value="1"/>
</dbReference>
<organism evidence="2 3">
    <name type="scientific">Puia dinghuensis</name>
    <dbReference type="NCBI Taxonomy" id="1792502"/>
    <lineage>
        <taxon>Bacteria</taxon>
        <taxon>Pseudomonadati</taxon>
        <taxon>Bacteroidota</taxon>
        <taxon>Chitinophagia</taxon>
        <taxon>Chitinophagales</taxon>
        <taxon>Chitinophagaceae</taxon>
        <taxon>Puia</taxon>
    </lineage>
</organism>
<evidence type="ECO:0000313" key="3">
    <source>
        <dbReference type="Proteomes" id="UP000607559"/>
    </source>
</evidence>
<comment type="caution">
    <text evidence="2">The sequence shown here is derived from an EMBL/GenBank/DDBJ whole genome shotgun (WGS) entry which is preliminary data.</text>
</comment>
<gene>
    <name evidence="2" type="ORF">GCM10011511_46940</name>
</gene>
<reference evidence="2" key="1">
    <citation type="journal article" date="2014" name="Int. J. Syst. Evol. Microbiol.">
        <title>Complete genome sequence of Corynebacterium casei LMG S-19264T (=DSM 44701T), isolated from a smear-ripened cheese.</title>
        <authorList>
            <consortium name="US DOE Joint Genome Institute (JGI-PGF)"/>
            <person name="Walter F."/>
            <person name="Albersmeier A."/>
            <person name="Kalinowski J."/>
            <person name="Ruckert C."/>
        </authorList>
    </citation>
    <scope>NUCLEOTIDE SEQUENCE</scope>
    <source>
        <strain evidence="2">CGMCC 1.15448</strain>
    </source>
</reference>
<dbReference type="InterPro" id="IPR002575">
    <property type="entry name" value="Aminoglycoside_PTrfase"/>
</dbReference>
<dbReference type="InterPro" id="IPR050249">
    <property type="entry name" value="Pseudomonas-type_ThrB"/>
</dbReference>
<feature type="domain" description="Aminoglycoside phosphotransferase" evidence="1">
    <location>
        <begin position="17"/>
        <end position="247"/>
    </location>
</feature>
<accession>A0A8J2UHA3</accession>
<protein>
    <submittedName>
        <fullName evidence="2">Aminoglycoside phosphotransferase</fullName>
    </submittedName>
</protein>
<dbReference type="EMBL" id="BMJC01000005">
    <property type="protein sequence ID" value="GGB17745.1"/>
    <property type="molecule type" value="Genomic_DNA"/>
</dbReference>
<name>A0A8J2UHA3_9BACT</name>
<dbReference type="PANTHER" id="PTHR21064">
    <property type="entry name" value="AMINOGLYCOSIDE PHOSPHOTRANSFERASE DOMAIN-CONTAINING PROTEIN-RELATED"/>
    <property type="match status" value="1"/>
</dbReference>
<dbReference type="InterPro" id="IPR011009">
    <property type="entry name" value="Kinase-like_dom_sf"/>
</dbReference>
<evidence type="ECO:0000313" key="2">
    <source>
        <dbReference type="EMBL" id="GGB17745.1"/>
    </source>
</evidence>
<keyword evidence="3" id="KW-1185">Reference proteome</keyword>
<dbReference type="PANTHER" id="PTHR21064:SF5">
    <property type="entry name" value="SLR1880 PROTEIN"/>
    <property type="match status" value="1"/>
</dbReference>
<evidence type="ECO:0000259" key="1">
    <source>
        <dbReference type="Pfam" id="PF01636"/>
    </source>
</evidence>
<dbReference type="Gene3D" id="3.30.200.20">
    <property type="entry name" value="Phosphorylase Kinase, domain 1"/>
    <property type="match status" value="1"/>
</dbReference>
<dbReference type="Proteomes" id="UP000607559">
    <property type="component" value="Unassembled WGS sequence"/>
</dbReference>
<dbReference type="RefSeq" id="WP_188936419.1">
    <property type="nucleotide sequence ID" value="NZ_BMJC01000005.1"/>
</dbReference>
<dbReference type="SUPFAM" id="SSF56112">
    <property type="entry name" value="Protein kinase-like (PK-like)"/>
    <property type="match status" value="1"/>
</dbReference>
<reference evidence="2" key="2">
    <citation type="submission" date="2020-09" db="EMBL/GenBank/DDBJ databases">
        <authorList>
            <person name="Sun Q."/>
            <person name="Zhou Y."/>
        </authorList>
    </citation>
    <scope>NUCLEOTIDE SEQUENCE</scope>
    <source>
        <strain evidence="2">CGMCC 1.15448</strain>
    </source>
</reference>